<keyword evidence="1" id="KW-0812">Transmembrane</keyword>
<name>A0A8S5LND7_9CAUD</name>
<keyword evidence="1" id="KW-1133">Transmembrane helix</keyword>
<dbReference type="EMBL" id="BK015882">
    <property type="protein sequence ID" value="DAD71513.1"/>
    <property type="molecule type" value="Genomic_DNA"/>
</dbReference>
<evidence type="ECO:0000313" key="2">
    <source>
        <dbReference type="EMBL" id="DAD71513.1"/>
    </source>
</evidence>
<feature type="transmembrane region" description="Helical" evidence="1">
    <location>
        <begin position="15"/>
        <end position="40"/>
    </location>
</feature>
<sequence>MLDYILDDIILSVSILYIIIVLVKSFEEFLITAKLLRVLLRMELKKRGKLDGRVITEFRNRRRSK</sequence>
<evidence type="ECO:0000256" key="1">
    <source>
        <dbReference type="SAM" id="Phobius"/>
    </source>
</evidence>
<proteinExistence type="predicted"/>
<protein>
    <submittedName>
        <fullName evidence="2">Uncharacterized protein</fullName>
    </submittedName>
</protein>
<accession>A0A8S5LND7</accession>
<keyword evidence="1" id="KW-0472">Membrane</keyword>
<reference evidence="2" key="1">
    <citation type="journal article" date="2021" name="Proc. Natl. Acad. Sci. U.S.A.">
        <title>A Catalog of Tens of Thousands of Viruses from Human Metagenomes Reveals Hidden Associations with Chronic Diseases.</title>
        <authorList>
            <person name="Tisza M.J."/>
            <person name="Buck C.B."/>
        </authorList>
    </citation>
    <scope>NUCLEOTIDE SEQUENCE</scope>
    <source>
        <strain evidence="2">Ctsf32</strain>
    </source>
</reference>
<organism evidence="2">
    <name type="scientific">Siphoviridae sp. ctsf32</name>
    <dbReference type="NCBI Taxonomy" id="2827594"/>
    <lineage>
        <taxon>Viruses</taxon>
        <taxon>Duplodnaviria</taxon>
        <taxon>Heunggongvirae</taxon>
        <taxon>Uroviricota</taxon>
        <taxon>Caudoviricetes</taxon>
    </lineage>
</organism>